<dbReference type="RefSeq" id="WP_224608291.1">
    <property type="nucleotide sequence ID" value="NZ_JAIQXV010000008.1"/>
</dbReference>
<name>A0ABW1ZMW3_9DEIO</name>
<evidence type="ECO:0000313" key="2">
    <source>
        <dbReference type="EMBL" id="MFC6661566.1"/>
    </source>
</evidence>
<organism evidence="2 3">
    <name type="scientific">Deinococcus multiflagellatus</name>
    <dbReference type="NCBI Taxonomy" id="1656887"/>
    <lineage>
        <taxon>Bacteria</taxon>
        <taxon>Thermotogati</taxon>
        <taxon>Deinococcota</taxon>
        <taxon>Deinococci</taxon>
        <taxon>Deinococcales</taxon>
        <taxon>Deinococcaceae</taxon>
        <taxon>Deinococcus</taxon>
    </lineage>
</organism>
<comment type="caution">
    <text evidence="2">The sequence shown here is derived from an EMBL/GenBank/DDBJ whole genome shotgun (WGS) entry which is preliminary data.</text>
</comment>
<keyword evidence="3" id="KW-1185">Reference proteome</keyword>
<reference evidence="3" key="1">
    <citation type="journal article" date="2019" name="Int. J. Syst. Evol. Microbiol.">
        <title>The Global Catalogue of Microorganisms (GCM) 10K type strain sequencing project: providing services to taxonomists for standard genome sequencing and annotation.</title>
        <authorList>
            <consortium name="The Broad Institute Genomics Platform"/>
            <consortium name="The Broad Institute Genome Sequencing Center for Infectious Disease"/>
            <person name="Wu L."/>
            <person name="Ma J."/>
        </authorList>
    </citation>
    <scope>NUCLEOTIDE SEQUENCE [LARGE SCALE GENOMIC DNA]</scope>
    <source>
        <strain evidence="3">CCUG 63830</strain>
    </source>
</reference>
<dbReference type="EMBL" id="JBHSWB010000001">
    <property type="protein sequence ID" value="MFC6661566.1"/>
    <property type="molecule type" value="Genomic_DNA"/>
</dbReference>
<sequence>MSGLLVAGDGFGASSAPSPAVLSPALLTKLSSLLPQTAQPVTLLTRRSSISTVQLELQVANAGGDPGVLRQIAVSAARGIKPVYDERLNISPEEFRKYVVFQETLVSTGKTFRLAVTRDATRVTFGDGPSMNGVLRGVSVDLKTGEMRSPEGFTARPATVPANDDPNRGLEVKTGFQWRIFGSNATQGRGVNGTLTLLHLSSGRIVLAYKRNSMMDNKINQGELIVDYTRP</sequence>
<dbReference type="Proteomes" id="UP001596317">
    <property type="component" value="Unassembled WGS sequence"/>
</dbReference>
<accession>A0ABW1ZMW3</accession>
<evidence type="ECO:0000313" key="3">
    <source>
        <dbReference type="Proteomes" id="UP001596317"/>
    </source>
</evidence>
<proteinExistence type="predicted"/>
<gene>
    <name evidence="2" type="ORF">ACFP90_15395</name>
</gene>
<feature type="region of interest" description="Disordered" evidence="1">
    <location>
        <begin position="147"/>
        <end position="166"/>
    </location>
</feature>
<protein>
    <submittedName>
        <fullName evidence="2">Uncharacterized protein</fullName>
    </submittedName>
</protein>
<evidence type="ECO:0000256" key="1">
    <source>
        <dbReference type="SAM" id="MobiDB-lite"/>
    </source>
</evidence>